<dbReference type="InterPro" id="IPR018664">
    <property type="entry name" value="DUF2103_metal-binding"/>
</dbReference>
<dbReference type="EMBL" id="DSRD01000634">
    <property type="protein sequence ID" value="HGW94625.1"/>
    <property type="molecule type" value="Genomic_DNA"/>
</dbReference>
<dbReference type="AlphaFoldDB" id="A0A832M3F6"/>
<comment type="caution">
    <text evidence="1">The sequence shown here is derived from an EMBL/GenBank/DDBJ whole genome shotgun (WGS) entry which is preliminary data.</text>
</comment>
<dbReference type="Pfam" id="PF09876">
    <property type="entry name" value="DUF2103"/>
    <property type="match status" value="1"/>
</dbReference>
<name>A0A832M3F6_9CYAN</name>
<proteinExistence type="predicted"/>
<reference evidence="1" key="1">
    <citation type="journal article" date="2020" name="mSystems">
        <title>Genome- and Community-Level Interaction Insights into Carbon Utilization and Element Cycling Functions of Hydrothermarchaeota in Hydrothermal Sediment.</title>
        <authorList>
            <person name="Zhou Z."/>
            <person name="Liu Y."/>
            <person name="Xu W."/>
            <person name="Pan J."/>
            <person name="Luo Z.H."/>
            <person name="Li M."/>
        </authorList>
    </citation>
    <scope>NUCLEOTIDE SEQUENCE [LARGE SCALE GENOMIC DNA]</scope>
    <source>
        <strain evidence="1">SpSt-402</strain>
    </source>
</reference>
<accession>A0A832M3F6</accession>
<protein>
    <submittedName>
        <fullName evidence="1">Metal-binding protein</fullName>
    </submittedName>
</protein>
<evidence type="ECO:0000313" key="1">
    <source>
        <dbReference type="EMBL" id="HGW94625.1"/>
    </source>
</evidence>
<organism evidence="1">
    <name type="scientific">Oscillatoriales cyanobacterium SpSt-402</name>
    <dbReference type="NCBI Taxonomy" id="2282168"/>
    <lineage>
        <taxon>Bacteria</taxon>
        <taxon>Bacillati</taxon>
        <taxon>Cyanobacteriota</taxon>
        <taxon>Cyanophyceae</taxon>
        <taxon>Oscillatoriophycideae</taxon>
        <taxon>Oscillatoriales</taxon>
    </lineage>
</organism>
<sequence length="95" mass="10423">MKKSPKGRVVLNHSTHIPGLIPLLERLSQQEGIQTITPGVITTVRAHSPHFILRISVTIRGGFKLIARRGKTVQEVFVLTSLGEDALKEAIAHVL</sequence>
<gene>
    <name evidence="1" type="ORF">ENR47_10140</name>
</gene>